<gene>
    <name evidence="1" type="ORF">HPB47_002462</name>
</gene>
<evidence type="ECO:0000313" key="1">
    <source>
        <dbReference type="EMBL" id="KAG0421666.1"/>
    </source>
</evidence>
<accession>A0AC60PMC8</accession>
<evidence type="ECO:0000313" key="2">
    <source>
        <dbReference type="Proteomes" id="UP000805193"/>
    </source>
</evidence>
<keyword evidence="2" id="KW-1185">Reference proteome</keyword>
<reference evidence="1 2" key="1">
    <citation type="journal article" date="2020" name="Cell">
        <title>Large-Scale Comparative Analyses of Tick Genomes Elucidate Their Genetic Diversity and Vector Capacities.</title>
        <authorList>
            <consortium name="Tick Genome and Microbiome Consortium (TIGMIC)"/>
            <person name="Jia N."/>
            <person name="Wang J."/>
            <person name="Shi W."/>
            <person name="Du L."/>
            <person name="Sun Y."/>
            <person name="Zhan W."/>
            <person name="Jiang J.F."/>
            <person name="Wang Q."/>
            <person name="Zhang B."/>
            <person name="Ji P."/>
            <person name="Bell-Sakyi L."/>
            <person name="Cui X.M."/>
            <person name="Yuan T.T."/>
            <person name="Jiang B.G."/>
            <person name="Yang W.F."/>
            <person name="Lam T.T."/>
            <person name="Chang Q.C."/>
            <person name="Ding S.J."/>
            <person name="Wang X.J."/>
            <person name="Zhu J.G."/>
            <person name="Ruan X.D."/>
            <person name="Zhao L."/>
            <person name="Wei J.T."/>
            <person name="Ye R.Z."/>
            <person name="Que T.C."/>
            <person name="Du C.H."/>
            <person name="Zhou Y.H."/>
            <person name="Cheng J.X."/>
            <person name="Dai P.F."/>
            <person name="Guo W.B."/>
            <person name="Han X.H."/>
            <person name="Huang E.J."/>
            <person name="Li L.F."/>
            <person name="Wei W."/>
            <person name="Gao Y.C."/>
            <person name="Liu J.Z."/>
            <person name="Shao H.Z."/>
            <person name="Wang X."/>
            <person name="Wang C.C."/>
            <person name="Yang T.C."/>
            <person name="Huo Q.B."/>
            <person name="Li W."/>
            <person name="Chen H.Y."/>
            <person name="Chen S.E."/>
            <person name="Zhou L.G."/>
            <person name="Ni X.B."/>
            <person name="Tian J.H."/>
            <person name="Sheng Y."/>
            <person name="Liu T."/>
            <person name="Pan Y.S."/>
            <person name="Xia L.Y."/>
            <person name="Li J."/>
            <person name="Zhao F."/>
            <person name="Cao W.C."/>
        </authorList>
    </citation>
    <scope>NUCLEOTIDE SEQUENCE [LARGE SCALE GENOMIC DNA]</scope>
    <source>
        <strain evidence="1">Iper-2018</strain>
    </source>
</reference>
<proteinExistence type="predicted"/>
<organism evidence="1 2">
    <name type="scientific">Ixodes persulcatus</name>
    <name type="common">Taiga tick</name>
    <dbReference type="NCBI Taxonomy" id="34615"/>
    <lineage>
        <taxon>Eukaryota</taxon>
        <taxon>Metazoa</taxon>
        <taxon>Ecdysozoa</taxon>
        <taxon>Arthropoda</taxon>
        <taxon>Chelicerata</taxon>
        <taxon>Arachnida</taxon>
        <taxon>Acari</taxon>
        <taxon>Parasitiformes</taxon>
        <taxon>Ixodida</taxon>
        <taxon>Ixodoidea</taxon>
        <taxon>Ixodidae</taxon>
        <taxon>Ixodinae</taxon>
        <taxon>Ixodes</taxon>
    </lineage>
</organism>
<dbReference type="Proteomes" id="UP000805193">
    <property type="component" value="Unassembled WGS sequence"/>
</dbReference>
<name>A0AC60PMC8_IXOPE</name>
<dbReference type="EMBL" id="JABSTQ010010337">
    <property type="protein sequence ID" value="KAG0421666.1"/>
    <property type="molecule type" value="Genomic_DNA"/>
</dbReference>
<sequence>MLRAATEKRQRAPSADESAAPALGPAHTSAEFATEATTPPGNTDSLSRERAGLAGVGGRAAGDSERPTATRLELRRTGAEHRVPAPARSRRERPRSERPHKSGHLDVRYQLHGVASPSSKWMPCLAGKPAFPGSPASRESLLA</sequence>
<comment type="caution">
    <text evidence="1">The sequence shown here is derived from an EMBL/GenBank/DDBJ whole genome shotgun (WGS) entry which is preliminary data.</text>
</comment>
<protein>
    <submittedName>
        <fullName evidence="1">Uncharacterized protein</fullName>
    </submittedName>
</protein>